<name>A0A150M765_9BACI</name>
<dbReference type="AlphaFoldDB" id="A0A150M765"/>
<proteinExistence type="predicted"/>
<dbReference type="PATRIC" id="fig|301148.3.peg.3024"/>
<evidence type="ECO:0000256" key="1">
    <source>
        <dbReference type="SAM" id="Phobius"/>
    </source>
</evidence>
<sequence length="396" mass="44517">MKDRRLNEQDIIEGFRHLPPIHDRRDAEEIYRKVMAGMEQEKAKKKRRVFLPSFAAAAALSFATVLGLYLAGGGHLHMPGKDAGKLEIYSESQDAPAQEESERGLLSREGADTANIQKGENVPKKSLLFSDDLGDGGQFVTLAIPDPQFQNMIPVTFLVKGGEGENWLQQYTEMMNEVHEEDLGLGEYYPYRGKLSFEEGDGGIRLMLSGEEAAQISSGTIGEEMLKKSFEVLRYLNLRKVTFYTDGKKGIFLPHTGWIEGYDIPQTPRYGYFLYKTENFTYLTPGPNAYSTVKEALKEMKKRIETHLLAPSIPEPYTVSAEDRGGGRLEVRFREAVTLPNDEAAMRMIEAILLTAKDFGYKEVLFQNVKNDAVGDYRLQEPLAVPLAPNIVAEMR</sequence>
<gene>
    <name evidence="2" type="ORF">B4135_1991</name>
</gene>
<dbReference type="OrthoDB" id="2965336at2"/>
<dbReference type="Proteomes" id="UP000075683">
    <property type="component" value="Unassembled WGS sequence"/>
</dbReference>
<keyword evidence="1" id="KW-0472">Membrane</keyword>
<evidence type="ECO:0008006" key="4">
    <source>
        <dbReference type="Google" id="ProtNLM"/>
    </source>
</evidence>
<comment type="caution">
    <text evidence="2">The sequence shown here is derived from an EMBL/GenBank/DDBJ whole genome shotgun (WGS) entry which is preliminary data.</text>
</comment>
<reference evidence="2 3" key="1">
    <citation type="submission" date="2016-01" db="EMBL/GenBank/DDBJ databases">
        <title>Draft Genome Sequences of Seven Thermophilic Sporeformers Isolated from Foods.</title>
        <authorList>
            <person name="Berendsen E.M."/>
            <person name="Wells-Bennik M.H."/>
            <person name="Krawcyk A.O."/>
            <person name="De Jong A."/>
            <person name="Holsappel S."/>
            <person name="Eijlander R.T."/>
            <person name="Kuipers O.P."/>
        </authorList>
    </citation>
    <scope>NUCLEOTIDE SEQUENCE [LARGE SCALE GENOMIC DNA]</scope>
    <source>
        <strain evidence="2 3">B4135</strain>
    </source>
</reference>
<feature type="transmembrane region" description="Helical" evidence="1">
    <location>
        <begin position="49"/>
        <end position="71"/>
    </location>
</feature>
<accession>A0A150M765</accession>
<keyword evidence="1" id="KW-0812">Transmembrane</keyword>
<dbReference type="STRING" id="301148.B4135_1991"/>
<dbReference type="EMBL" id="LQYT01000036">
    <property type="protein sequence ID" value="KYD20215.1"/>
    <property type="molecule type" value="Genomic_DNA"/>
</dbReference>
<protein>
    <recommendedName>
        <fullName evidence="4">GerMN domain-containing protein</fullName>
    </recommendedName>
</protein>
<keyword evidence="1" id="KW-1133">Transmembrane helix</keyword>
<organism evidence="2 3">
    <name type="scientific">Caldibacillus debilis</name>
    <dbReference type="NCBI Taxonomy" id="301148"/>
    <lineage>
        <taxon>Bacteria</taxon>
        <taxon>Bacillati</taxon>
        <taxon>Bacillota</taxon>
        <taxon>Bacilli</taxon>
        <taxon>Bacillales</taxon>
        <taxon>Bacillaceae</taxon>
        <taxon>Caldibacillus</taxon>
    </lineage>
</organism>
<evidence type="ECO:0000313" key="3">
    <source>
        <dbReference type="Proteomes" id="UP000075683"/>
    </source>
</evidence>
<evidence type="ECO:0000313" key="2">
    <source>
        <dbReference type="EMBL" id="KYD20215.1"/>
    </source>
</evidence>
<dbReference type="RefSeq" id="WP_061568606.1">
    <property type="nucleotide sequence ID" value="NZ_LQYT01000036.1"/>
</dbReference>